<name>A0A6G8FG72_9MICO</name>
<proteinExistence type="predicted"/>
<dbReference type="RefSeq" id="WP_166321380.1">
    <property type="nucleotide sequence ID" value="NZ_CP049934.1"/>
</dbReference>
<evidence type="ECO:0000313" key="4">
    <source>
        <dbReference type="Proteomes" id="UP000501387"/>
    </source>
</evidence>
<dbReference type="Pfam" id="PF13343">
    <property type="entry name" value="SBP_bac_6"/>
    <property type="match status" value="1"/>
</dbReference>
<dbReference type="AlphaFoldDB" id="A0A6G8FG72"/>
<feature type="chain" id="PRO_5026255995" evidence="2">
    <location>
        <begin position="32"/>
        <end position="383"/>
    </location>
</feature>
<dbReference type="Proteomes" id="UP000501387">
    <property type="component" value="Chromosome"/>
</dbReference>
<dbReference type="PROSITE" id="PS51257">
    <property type="entry name" value="PROKAR_LIPOPROTEIN"/>
    <property type="match status" value="1"/>
</dbReference>
<sequence length="383" mass="40218">MTGTKRTVGVTLRAAGAVVLAVALLGTSACSDTAGAGGGSASELGNSLEEITKLAKEEGKVHLIAYPESWANYGESFEGFTNKYGIEVEVSNPEGSSAEELEAVRTLQGQATQPDVLDIGATFTKQAIDENLLATYVPSTVDEVPKALKDPDGKWVAAYYGVMSIGVDANKVDVPKTWADLKDPQYKGQIAMGDPRKGASQLAAVFAAGLANGGSIGDIEKGIEFFEDLAADGYLVSGDTGAQMLATGEAAVVLDWNFNFPGIVEEMKASGVDLQVTTPSDGVYGTYYAQPLTIDSPQPNAGALWIEWLLSDEGAVSYAKSGAIPARYQSLVERDAIPANVLDKLPDAEIVEQIVFPSAADNEAATTLITEEWGDRVASKMGF</sequence>
<dbReference type="GO" id="GO:0030975">
    <property type="term" value="F:thiamine binding"/>
    <property type="evidence" value="ECO:0007669"/>
    <property type="project" value="TreeGrafter"/>
</dbReference>
<evidence type="ECO:0000256" key="2">
    <source>
        <dbReference type="SAM" id="SignalP"/>
    </source>
</evidence>
<dbReference type="Gene3D" id="3.40.190.10">
    <property type="entry name" value="Periplasmic binding protein-like II"/>
    <property type="match status" value="2"/>
</dbReference>
<dbReference type="GO" id="GO:0030976">
    <property type="term" value="F:thiamine pyrophosphate binding"/>
    <property type="evidence" value="ECO:0007669"/>
    <property type="project" value="TreeGrafter"/>
</dbReference>
<organism evidence="3 4">
    <name type="scientific">Leucobacter insecticola</name>
    <dbReference type="NCBI Taxonomy" id="2714934"/>
    <lineage>
        <taxon>Bacteria</taxon>
        <taxon>Bacillati</taxon>
        <taxon>Actinomycetota</taxon>
        <taxon>Actinomycetes</taxon>
        <taxon>Micrococcales</taxon>
        <taxon>Microbacteriaceae</taxon>
        <taxon>Leucobacter</taxon>
    </lineage>
</organism>
<gene>
    <name evidence="3" type="ORF">G7067_01150</name>
</gene>
<dbReference type="SUPFAM" id="SSF53850">
    <property type="entry name" value="Periplasmic binding protein-like II"/>
    <property type="match status" value="1"/>
</dbReference>
<protein>
    <submittedName>
        <fullName evidence="3">Extracellular solute-binding protein</fullName>
    </submittedName>
</protein>
<feature type="signal peptide" evidence="2">
    <location>
        <begin position="1"/>
        <end position="31"/>
    </location>
</feature>
<dbReference type="PANTHER" id="PTHR30006:SF2">
    <property type="entry name" value="ABC TRANSPORTER SUBSTRATE-BINDING PROTEIN"/>
    <property type="match status" value="1"/>
</dbReference>
<evidence type="ECO:0000313" key="3">
    <source>
        <dbReference type="EMBL" id="QIM15335.1"/>
    </source>
</evidence>
<keyword evidence="1 2" id="KW-0732">Signal</keyword>
<dbReference type="EMBL" id="CP049934">
    <property type="protein sequence ID" value="QIM15335.1"/>
    <property type="molecule type" value="Genomic_DNA"/>
</dbReference>
<dbReference type="PANTHER" id="PTHR30006">
    <property type="entry name" value="THIAMINE-BINDING PERIPLASMIC PROTEIN-RELATED"/>
    <property type="match status" value="1"/>
</dbReference>
<dbReference type="KEGG" id="lins:G7067_01150"/>
<dbReference type="GO" id="GO:0030288">
    <property type="term" value="C:outer membrane-bounded periplasmic space"/>
    <property type="evidence" value="ECO:0007669"/>
    <property type="project" value="TreeGrafter"/>
</dbReference>
<dbReference type="GO" id="GO:0015888">
    <property type="term" value="P:thiamine transport"/>
    <property type="evidence" value="ECO:0007669"/>
    <property type="project" value="TreeGrafter"/>
</dbReference>
<reference evidence="3 4" key="1">
    <citation type="submission" date="2020-03" db="EMBL/GenBank/DDBJ databases">
        <title>Leucobacter sp. nov., isolated from beetles.</title>
        <authorList>
            <person name="Hyun D.-W."/>
            <person name="Bae J.-W."/>
        </authorList>
    </citation>
    <scope>NUCLEOTIDE SEQUENCE [LARGE SCALE GENOMIC DNA]</scope>
    <source>
        <strain evidence="3 4">HDW9B</strain>
    </source>
</reference>
<accession>A0A6G8FG72</accession>
<evidence type="ECO:0000256" key="1">
    <source>
        <dbReference type="ARBA" id="ARBA00022729"/>
    </source>
</evidence>
<keyword evidence="4" id="KW-1185">Reference proteome</keyword>